<evidence type="ECO:0000313" key="3">
    <source>
        <dbReference type="Proteomes" id="UP001430356"/>
    </source>
</evidence>
<keyword evidence="3" id="KW-1185">Reference proteome</keyword>
<feature type="region of interest" description="Disordered" evidence="1">
    <location>
        <begin position="522"/>
        <end position="547"/>
    </location>
</feature>
<protein>
    <recommendedName>
        <fullName evidence="4">Schlafen AlbA-2 domain-containing protein</fullName>
    </recommendedName>
</protein>
<comment type="caution">
    <text evidence="2">The sequence shown here is derived from an EMBL/GenBank/DDBJ whole genome shotgun (WGS) entry which is preliminary data.</text>
</comment>
<dbReference type="InterPro" id="IPR038461">
    <property type="entry name" value="Schlafen_AlbA_2_dom_sf"/>
</dbReference>
<dbReference type="Gene3D" id="3.30.950.30">
    <property type="entry name" value="Schlafen, AAA domain"/>
    <property type="match status" value="1"/>
</dbReference>
<evidence type="ECO:0000313" key="2">
    <source>
        <dbReference type="EMBL" id="KAK7195290.1"/>
    </source>
</evidence>
<organism evidence="2 3">
    <name type="scientific">Novymonas esmeraldas</name>
    <dbReference type="NCBI Taxonomy" id="1808958"/>
    <lineage>
        <taxon>Eukaryota</taxon>
        <taxon>Discoba</taxon>
        <taxon>Euglenozoa</taxon>
        <taxon>Kinetoplastea</taxon>
        <taxon>Metakinetoplastina</taxon>
        <taxon>Trypanosomatida</taxon>
        <taxon>Trypanosomatidae</taxon>
        <taxon>Novymonas</taxon>
    </lineage>
</organism>
<accession>A0AAW0EQR5</accession>
<evidence type="ECO:0000256" key="1">
    <source>
        <dbReference type="SAM" id="MobiDB-lite"/>
    </source>
</evidence>
<dbReference type="AlphaFoldDB" id="A0AAW0EQR5"/>
<dbReference type="Proteomes" id="UP001430356">
    <property type="component" value="Unassembled WGS sequence"/>
</dbReference>
<evidence type="ECO:0008006" key="4">
    <source>
        <dbReference type="Google" id="ProtNLM"/>
    </source>
</evidence>
<sequence length="864" mass="90794">MEVNLSSFFGDATCGLLDSNGAELAISRAFASAANACDDGNGLHISSADAPLMQGGRVSVPVQLRIDTALPAWTRQAKDDVLRCVDRAVTRVFPPLDVLQYIGADSPAFDSTGAGVDERAAPATTAPHLVVTFLVQPSAAWWPAALLKPHTVEGEVVAGVRLAAPDTNAAAAALQCARDTQSDLDIWNRARAAQQRYDASVALGNAPQSTEDPVVLQAVSGAETALALEAQLQLSEEKLLQLRWQLARWLTELFMNEGSWARPPPASSTTVKTTSKTPVDAATRRLFHVQRRPAQAHVVAAALAAPPAVPRRFLHVDVRGVEWDGLLVGCTARYAYVAVPYFATPPERMATTTAAAAAAAAPSSCVWTLVSRLPIPAVLGELPGGGVGGGARASRKRPRDAAAAASSTAAARAVLERCINAAEVMRHDKDAAALFRLADAPYIVTVRAHRVYCMRAGVVDRSGPASTTASPAAASPHELSLVLEDAYALRVRPAADDPAEATPGLHWAVSLLCGGGTRLGKGEDRAADAAEEGRQSTTTPSHGSGVARALHTFPDVVSVVRESCHRFQRTHERFCAIYARCTAALRADGAPTDAVEGEVPPATDALPPAAVAAQQLRLLRQAESVFGALSDSVSVHFKKLRGAARPPIPAVRTAADVAHLEESHNVEFKAKVALVKGTAGDVQEAPARHASRSPSPSQRRPALMDTERLRNTMAAMAACRGGVIVVGVADDGRVLGHAKQMDVMRQLRTSGFCPAMVKDTVQVKELRWLGAVAADGEGGSGGPVPERRSMPANWWKGGAKSAETVAATSSSQDLVLTVVSVEKGQAPFYATSKNAPPYLRGCASTTPMPTVVAARRVLAELTLQ</sequence>
<reference evidence="2 3" key="1">
    <citation type="journal article" date="2021" name="MBio">
        <title>A New Model Trypanosomatid, Novymonas esmeraldas: Genomic Perception of Its 'Candidatus Pandoraea novymonadis' Endosymbiont.</title>
        <authorList>
            <person name="Zakharova A."/>
            <person name="Saura A."/>
            <person name="Butenko A."/>
            <person name="Podesvova L."/>
            <person name="Warmusova S."/>
            <person name="Kostygov A.Y."/>
            <person name="Nenarokova A."/>
            <person name="Lukes J."/>
            <person name="Opperdoes F.R."/>
            <person name="Yurchenko V."/>
        </authorList>
    </citation>
    <scope>NUCLEOTIDE SEQUENCE [LARGE SCALE GENOMIC DNA]</scope>
    <source>
        <strain evidence="2 3">E262AT.01</strain>
    </source>
</reference>
<feature type="region of interest" description="Disordered" evidence="1">
    <location>
        <begin position="679"/>
        <end position="702"/>
    </location>
</feature>
<name>A0AAW0EQR5_9TRYP</name>
<proteinExistence type="predicted"/>
<feature type="compositionally biased region" description="Basic and acidic residues" evidence="1">
    <location>
        <begin position="522"/>
        <end position="534"/>
    </location>
</feature>
<feature type="compositionally biased region" description="Low complexity" evidence="1">
    <location>
        <begin position="692"/>
        <end position="701"/>
    </location>
</feature>
<dbReference type="EMBL" id="JAECZO010000051">
    <property type="protein sequence ID" value="KAK7195290.1"/>
    <property type="molecule type" value="Genomic_DNA"/>
</dbReference>
<gene>
    <name evidence="2" type="ORF">NESM_000454800</name>
</gene>